<reference evidence="1" key="1">
    <citation type="journal article" date="2023" name="BMC Genomics">
        <title>Chromosome-level genome assemblies of Cutaneotrichosporon spp. (Trichosporonales, Basidiomycota) reveal imbalanced evolution between nucleotide sequences and chromosome synteny.</title>
        <authorList>
            <person name="Kobayashi Y."/>
            <person name="Kayamori A."/>
            <person name="Aoki K."/>
            <person name="Shiwa Y."/>
            <person name="Matsutani M."/>
            <person name="Fujita N."/>
            <person name="Sugita T."/>
            <person name="Iwasaki W."/>
            <person name="Tanaka N."/>
            <person name="Takashima M."/>
        </authorList>
    </citation>
    <scope>NUCLEOTIDE SEQUENCE</scope>
    <source>
        <strain evidence="1">HIS019</strain>
    </source>
</reference>
<sequence>MGPLPLYLAESLDKNPAKKGRAAKVKVKFSKADYAPLAESVECRDVWRKVMFPALVEGREWSAEVSDVWRKVVLPRLMSGKLLN</sequence>
<proteinExistence type="predicted"/>
<evidence type="ECO:0000313" key="1">
    <source>
        <dbReference type="EMBL" id="BEI91307.1"/>
    </source>
</evidence>
<dbReference type="RefSeq" id="XP_060456572.1">
    <property type="nucleotide sequence ID" value="XM_060599928.1"/>
</dbReference>
<dbReference type="Proteomes" id="UP001233271">
    <property type="component" value="Chromosome 4"/>
</dbReference>
<dbReference type="AlphaFoldDB" id="A0AA48QVK8"/>
<organism evidence="1 2">
    <name type="scientific">Cutaneotrichosporon cavernicola</name>
    <dbReference type="NCBI Taxonomy" id="279322"/>
    <lineage>
        <taxon>Eukaryota</taxon>
        <taxon>Fungi</taxon>
        <taxon>Dikarya</taxon>
        <taxon>Basidiomycota</taxon>
        <taxon>Agaricomycotina</taxon>
        <taxon>Tremellomycetes</taxon>
        <taxon>Trichosporonales</taxon>
        <taxon>Trichosporonaceae</taxon>
        <taxon>Cutaneotrichosporon</taxon>
    </lineage>
</organism>
<dbReference type="EMBL" id="AP028215">
    <property type="protein sequence ID" value="BEI91307.1"/>
    <property type="molecule type" value="Genomic_DNA"/>
</dbReference>
<dbReference type="GeneID" id="85495177"/>
<evidence type="ECO:0000313" key="2">
    <source>
        <dbReference type="Proteomes" id="UP001233271"/>
    </source>
</evidence>
<dbReference type="KEGG" id="ccac:CcaHIS019_0401270"/>
<name>A0AA48QVK8_9TREE</name>
<accession>A0AA48QVK8</accession>
<protein>
    <submittedName>
        <fullName evidence="1">Uncharacterized protein</fullName>
    </submittedName>
</protein>
<keyword evidence="2" id="KW-1185">Reference proteome</keyword>
<gene>
    <name evidence="1" type="ORF">CcaverHIS019_0401270</name>
</gene>